<dbReference type="AlphaFoldDB" id="A0A4Y2VJF7"/>
<feature type="non-terminal residue" evidence="1">
    <location>
        <position position="60"/>
    </location>
</feature>
<accession>A0A4Y2VJF7</accession>
<name>A0A4Y2VJF7_ARAVE</name>
<keyword evidence="2" id="KW-1185">Reference proteome</keyword>
<evidence type="ECO:0000313" key="1">
    <source>
        <dbReference type="EMBL" id="GBO25419.1"/>
    </source>
</evidence>
<proteinExistence type="predicted"/>
<gene>
    <name evidence="1" type="ORF">AVEN_51548_1</name>
</gene>
<organism evidence="1 2">
    <name type="scientific">Araneus ventricosus</name>
    <name type="common">Orbweaver spider</name>
    <name type="synonym">Epeira ventricosa</name>
    <dbReference type="NCBI Taxonomy" id="182803"/>
    <lineage>
        <taxon>Eukaryota</taxon>
        <taxon>Metazoa</taxon>
        <taxon>Ecdysozoa</taxon>
        <taxon>Arthropoda</taxon>
        <taxon>Chelicerata</taxon>
        <taxon>Arachnida</taxon>
        <taxon>Araneae</taxon>
        <taxon>Araneomorphae</taxon>
        <taxon>Entelegynae</taxon>
        <taxon>Araneoidea</taxon>
        <taxon>Araneidae</taxon>
        <taxon>Araneus</taxon>
    </lineage>
</organism>
<reference evidence="1 2" key="1">
    <citation type="journal article" date="2019" name="Sci. Rep.">
        <title>Orb-weaving spider Araneus ventricosus genome elucidates the spidroin gene catalogue.</title>
        <authorList>
            <person name="Kono N."/>
            <person name="Nakamura H."/>
            <person name="Ohtoshi R."/>
            <person name="Moran D.A.P."/>
            <person name="Shinohara A."/>
            <person name="Yoshida Y."/>
            <person name="Fujiwara M."/>
            <person name="Mori M."/>
            <person name="Tomita M."/>
            <person name="Arakawa K."/>
        </authorList>
    </citation>
    <scope>NUCLEOTIDE SEQUENCE [LARGE SCALE GENOMIC DNA]</scope>
</reference>
<protein>
    <recommendedName>
        <fullName evidence="3">Tudor domain-containing protein</fullName>
    </recommendedName>
</protein>
<sequence>MKLQNIQRAAQEHLYFAVFCEQDLFYIGKVKKIEGEDILINFLDKSAGNFRWPKRDQEEE</sequence>
<evidence type="ECO:0008006" key="3">
    <source>
        <dbReference type="Google" id="ProtNLM"/>
    </source>
</evidence>
<dbReference type="EMBL" id="BGPR01048425">
    <property type="protein sequence ID" value="GBO25419.1"/>
    <property type="molecule type" value="Genomic_DNA"/>
</dbReference>
<comment type="caution">
    <text evidence="1">The sequence shown here is derived from an EMBL/GenBank/DDBJ whole genome shotgun (WGS) entry which is preliminary data.</text>
</comment>
<evidence type="ECO:0000313" key="2">
    <source>
        <dbReference type="Proteomes" id="UP000499080"/>
    </source>
</evidence>
<dbReference type="Proteomes" id="UP000499080">
    <property type="component" value="Unassembled WGS sequence"/>
</dbReference>